<dbReference type="InterPro" id="IPR057670">
    <property type="entry name" value="SH3_retrovirus"/>
</dbReference>
<evidence type="ECO:0000256" key="1">
    <source>
        <dbReference type="PROSITE-ProRule" id="PRU00047"/>
    </source>
</evidence>
<protein>
    <submittedName>
        <fullName evidence="4">Retrovirus-related Pol polyprotein from transposon TNT 1-94</fullName>
    </submittedName>
</protein>
<dbReference type="InterPro" id="IPR001878">
    <property type="entry name" value="Znf_CCHC"/>
</dbReference>
<dbReference type="KEGG" id="qsa:O6P43_014849"/>
<organism evidence="4 5">
    <name type="scientific">Quillaja saponaria</name>
    <name type="common">Soap bark tree</name>
    <dbReference type="NCBI Taxonomy" id="32244"/>
    <lineage>
        <taxon>Eukaryota</taxon>
        <taxon>Viridiplantae</taxon>
        <taxon>Streptophyta</taxon>
        <taxon>Embryophyta</taxon>
        <taxon>Tracheophyta</taxon>
        <taxon>Spermatophyta</taxon>
        <taxon>Magnoliopsida</taxon>
        <taxon>eudicotyledons</taxon>
        <taxon>Gunneridae</taxon>
        <taxon>Pentapetalae</taxon>
        <taxon>rosids</taxon>
        <taxon>fabids</taxon>
        <taxon>Fabales</taxon>
        <taxon>Quillajaceae</taxon>
        <taxon>Quillaja</taxon>
    </lineage>
</organism>
<dbReference type="GO" id="GO:0008270">
    <property type="term" value="F:zinc ion binding"/>
    <property type="evidence" value="ECO:0007669"/>
    <property type="project" value="UniProtKB-KW"/>
</dbReference>
<reference evidence="4" key="1">
    <citation type="journal article" date="2023" name="Science">
        <title>Elucidation of the pathway for biosynthesis of saponin adjuvants from the soapbark tree.</title>
        <authorList>
            <person name="Reed J."/>
            <person name="Orme A."/>
            <person name="El-Demerdash A."/>
            <person name="Owen C."/>
            <person name="Martin L.B.B."/>
            <person name="Misra R.C."/>
            <person name="Kikuchi S."/>
            <person name="Rejzek M."/>
            <person name="Martin A.C."/>
            <person name="Harkess A."/>
            <person name="Leebens-Mack J."/>
            <person name="Louveau T."/>
            <person name="Stephenson M.J."/>
            <person name="Osbourn A."/>
        </authorList>
    </citation>
    <scope>NUCLEOTIDE SEQUENCE</scope>
    <source>
        <strain evidence="4">S10</strain>
    </source>
</reference>
<dbReference type="GO" id="GO:0003676">
    <property type="term" value="F:nucleic acid binding"/>
    <property type="evidence" value="ECO:0007669"/>
    <property type="project" value="InterPro"/>
</dbReference>
<dbReference type="SMART" id="SM00343">
    <property type="entry name" value="ZnF_C2HC"/>
    <property type="match status" value="1"/>
</dbReference>
<dbReference type="EMBL" id="JARAOO010000006">
    <property type="protein sequence ID" value="KAJ7965152.1"/>
    <property type="molecule type" value="Genomic_DNA"/>
</dbReference>
<sequence>MYLELMMFFSLNGKERASKIQTMMIRKNKISSYKLKKCYRCGKLGHIQRNCRVKLEDGNLSIDLGSNQDEPVEWEKCLSNEVIDDAATSMYSGKDHLNVNSFIDYKKEWIFDSRCTHHLTGNESLLSNAHHHDRNRVIVTADNSVHPVKKEGTKLDPKAKKCIFVGYDQYRKGWRCMDPVTKKFTTSRDVIFDEISPYYSSFQLTSKIIENDDLLTDKVEDFADAQDDSPPLNHDNSKRSGTNDVSEELLPSNSENKKQVALKLRKSNREKKEPAWMKDYTVHGNQGTVTECFFIGPCDSHEPSCFEEARNHPKWEVSHPSWRHDWPEKW</sequence>
<dbReference type="AlphaFoldDB" id="A0AAD7LVS2"/>
<feature type="region of interest" description="Disordered" evidence="2">
    <location>
        <begin position="223"/>
        <end position="259"/>
    </location>
</feature>
<dbReference type="Gene3D" id="4.10.60.10">
    <property type="entry name" value="Zinc finger, CCHC-type"/>
    <property type="match status" value="1"/>
</dbReference>
<comment type="caution">
    <text evidence="4">The sequence shown here is derived from an EMBL/GenBank/DDBJ whole genome shotgun (WGS) entry which is preliminary data.</text>
</comment>
<gene>
    <name evidence="4" type="ORF">O6P43_014849</name>
</gene>
<evidence type="ECO:0000256" key="2">
    <source>
        <dbReference type="SAM" id="MobiDB-lite"/>
    </source>
</evidence>
<evidence type="ECO:0000313" key="4">
    <source>
        <dbReference type="EMBL" id="KAJ7965152.1"/>
    </source>
</evidence>
<name>A0AAD7LVS2_QUISA</name>
<keyword evidence="1" id="KW-0862">Zinc</keyword>
<keyword evidence="5" id="KW-1185">Reference proteome</keyword>
<dbReference type="Pfam" id="PF00098">
    <property type="entry name" value="zf-CCHC"/>
    <property type="match status" value="1"/>
</dbReference>
<keyword evidence="1" id="KW-0479">Metal-binding</keyword>
<evidence type="ECO:0000259" key="3">
    <source>
        <dbReference type="PROSITE" id="PS50158"/>
    </source>
</evidence>
<dbReference type="Proteomes" id="UP001163823">
    <property type="component" value="Chromosome 6"/>
</dbReference>
<keyword evidence="1" id="KW-0863">Zinc-finger</keyword>
<dbReference type="PROSITE" id="PS50158">
    <property type="entry name" value="ZF_CCHC"/>
    <property type="match status" value="1"/>
</dbReference>
<dbReference type="InterPro" id="IPR036875">
    <property type="entry name" value="Znf_CCHC_sf"/>
</dbReference>
<proteinExistence type="predicted"/>
<dbReference type="SUPFAM" id="SSF57756">
    <property type="entry name" value="Retrovirus zinc finger-like domains"/>
    <property type="match status" value="1"/>
</dbReference>
<dbReference type="Pfam" id="PF25597">
    <property type="entry name" value="SH3_retrovirus"/>
    <property type="match status" value="1"/>
</dbReference>
<feature type="domain" description="CCHC-type" evidence="3">
    <location>
        <begin position="37"/>
        <end position="52"/>
    </location>
</feature>
<evidence type="ECO:0000313" key="5">
    <source>
        <dbReference type="Proteomes" id="UP001163823"/>
    </source>
</evidence>
<accession>A0AAD7LVS2</accession>